<evidence type="ECO:0000256" key="7">
    <source>
        <dbReference type="ARBA" id="ARBA00023049"/>
    </source>
</evidence>
<dbReference type="InterPro" id="IPR000718">
    <property type="entry name" value="Peptidase_M13"/>
</dbReference>
<organism evidence="10 11">
    <name type="scientific">Iamia majanohamensis</name>
    <dbReference type="NCBI Taxonomy" id="467976"/>
    <lineage>
        <taxon>Bacteria</taxon>
        <taxon>Bacillati</taxon>
        <taxon>Actinomycetota</taxon>
        <taxon>Acidimicrobiia</taxon>
        <taxon>Acidimicrobiales</taxon>
        <taxon>Iamiaceae</taxon>
        <taxon>Iamia</taxon>
    </lineage>
</organism>
<evidence type="ECO:0000313" key="10">
    <source>
        <dbReference type="EMBL" id="WCO67833.1"/>
    </source>
</evidence>
<protein>
    <submittedName>
        <fullName evidence="10">Peptidase M13</fullName>
    </submittedName>
</protein>
<gene>
    <name evidence="10" type="ORF">PO878_03730</name>
</gene>
<evidence type="ECO:0000256" key="4">
    <source>
        <dbReference type="ARBA" id="ARBA00022723"/>
    </source>
</evidence>
<feature type="domain" description="Peptidase M13 C-terminal" evidence="8">
    <location>
        <begin position="447"/>
        <end position="650"/>
    </location>
</feature>
<dbReference type="KEGG" id="ima:PO878_03730"/>
<dbReference type="CDD" id="cd08662">
    <property type="entry name" value="M13"/>
    <property type="match status" value="1"/>
</dbReference>
<evidence type="ECO:0000256" key="1">
    <source>
        <dbReference type="ARBA" id="ARBA00001947"/>
    </source>
</evidence>
<dbReference type="EMBL" id="CP116942">
    <property type="protein sequence ID" value="WCO67833.1"/>
    <property type="molecule type" value="Genomic_DNA"/>
</dbReference>
<comment type="similarity">
    <text evidence="2">Belongs to the peptidase M13 family.</text>
</comment>
<dbReference type="InterPro" id="IPR018497">
    <property type="entry name" value="Peptidase_M13_C"/>
</dbReference>
<dbReference type="Gene3D" id="3.40.390.10">
    <property type="entry name" value="Collagenase (Catalytic Domain)"/>
    <property type="match status" value="1"/>
</dbReference>
<evidence type="ECO:0000256" key="2">
    <source>
        <dbReference type="ARBA" id="ARBA00007357"/>
    </source>
</evidence>
<dbReference type="AlphaFoldDB" id="A0AAE9YB13"/>
<dbReference type="GO" id="GO:0005886">
    <property type="term" value="C:plasma membrane"/>
    <property type="evidence" value="ECO:0007669"/>
    <property type="project" value="TreeGrafter"/>
</dbReference>
<evidence type="ECO:0000259" key="9">
    <source>
        <dbReference type="Pfam" id="PF05649"/>
    </source>
</evidence>
<evidence type="ECO:0000256" key="6">
    <source>
        <dbReference type="ARBA" id="ARBA00022833"/>
    </source>
</evidence>
<dbReference type="InterPro" id="IPR024079">
    <property type="entry name" value="MetalloPept_cat_dom_sf"/>
</dbReference>
<evidence type="ECO:0000259" key="8">
    <source>
        <dbReference type="Pfam" id="PF01431"/>
    </source>
</evidence>
<evidence type="ECO:0000256" key="3">
    <source>
        <dbReference type="ARBA" id="ARBA00022670"/>
    </source>
</evidence>
<dbReference type="PANTHER" id="PTHR11733:SF167">
    <property type="entry name" value="FI17812P1-RELATED"/>
    <property type="match status" value="1"/>
</dbReference>
<name>A0AAE9YB13_9ACTN</name>
<dbReference type="InterPro" id="IPR042089">
    <property type="entry name" value="Peptidase_M13_dom_2"/>
</dbReference>
<keyword evidence="7" id="KW-0482">Metalloprotease</keyword>
<dbReference type="Pfam" id="PF05649">
    <property type="entry name" value="Peptidase_M13_N"/>
    <property type="match status" value="1"/>
</dbReference>
<dbReference type="Proteomes" id="UP001216390">
    <property type="component" value="Chromosome"/>
</dbReference>
<reference evidence="10" key="1">
    <citation type="submission" date="2023-01" db="EMBL/GenBank/DDBJ databases">
        <title>The diversity of Class Acidimicrobiia in South China Sea sediment environments and the proposal of Iamia marina sp. nov., a novel species of the genus Iamia.</title>
        <authorList>
            <person name="He Y."/>
            <person name="Tian X."/>
        </authorList>
    </citation>
    <scope>NUCLEOTIDE SEQUENCE</scope>
    <source>
        <strain evidence="10">DSM 19957</strain>
    </source>
</reference>
<dbReference type="RefSeq" id="WP_272737352.1">
    <property type="nucleotide sequence ID" value="NZ_CP116942.1"/>
</dbReference>
<keyword evidence="5" id="KW-0378">Hydrolase</keyword>
<dbReference type="Gene3D" id="1.10.1380.10">
    <property type="entry name" value="Neutral endopeptidase , domain2"/>
    <property type="match status" value="1"/>
</dbReference>
<keyword evidence="11" id="KW-1185">Reference proteome</keyword>
<dbReference type="GO" id="GO:0046872">
    <property type="term" value="F:metal ion binding"/>
    <property type="evidence" value="ECO:0007669"/>
    <property type="project" value="UniProtKB-KW"/>
</dbReference>
<dbReference type="Pfam" id="PF01431">
    <property type="entry name" value="Peptidase_M13"/>
    <property type="match status" value="1"/>
</dbReference>
<feature type="domain" description="Peptidase M13 N-terminal" evidence="9">
    <location>
        <begin position="16"/>
        <end position="395"/>
    </location>
</feature>
<sequence length="653" mass="72848">MANGIDLAHRSEGVRPQDDLFRHVNGTWLEEAEIPDDRATDGAFHRLRDLSEQHLRDLLDRLAEESHEPGSEAQKVGDLYADFMDEERVEALDGEPIAADLEAVDAVTDTSGLCRLLGRLGRTGVPGPFEVAVFADARRSDRYALYLGQGGLGLPDEAYYRDDAFAEVREAYQAHVARMLALTGLPDAEAEDAARRVVALEARLAAAHWDQVADRDAEKTYNPHDRAALDALTPAVDWSAWLEGVGARPDLLDRVVVREPEALQGMSEALAEVPLEDWRAWLRWQVVHDAAPALSRRFAEESFAFYGRTLTGAPELRARWKRGVGAVEAALGEAMGKLYVAEHFPPDAKEQMLDLVDNLVEAYRRSISDLPWMTDETRARALDKLERFTPKVGYPDRWRDYSGLEITAGDLVGNLRRAAAFEIDRQLGRVGEEVDRDEWFMTPQTVNAYYNPLMNEIVFPAAILQPPFFSPDADPAVNYGAIGAVIGHEIGHGFDDQGSRYDGDGNLHDWWTDDDRSAFEERTAALIRQYDALEPAQAPGHHVNGAFTVGENIGDLGGLTIAHAAYRIALEGRTPPEEDGLDGPQRFFWAWAQAWRTKSRDAEVVRLLSIDPHSPPEFRCNAVVRNLDGFHEAFGVTPEDELWLSPDERVAIW</sequence>
<keyword evidence="3" id="KW-0645">Protease</keyword>
<evidence type="ECO:0000256" key="5">
    <source>
        <dbReference type="ARBA" id="ARBA00022801"/>
    </source>
</evidence>
<dbReference type="GO" id="GO:0004222">
    <property type="term" value="F:metalloendopeptidase activity"/>
    <property type="evidence" value="ECO:0007669"/>
    <property type="project" value="InterPro"/>
</dbReference>
<dbReference type="PROSITE" id="PS51885">
    <property type="entry name" value="NEPRILYSIN"/>
    <property type="match status" value="1"/>
</dbReference>
<comment type="cofactor">
    <cofactor evidence="1">
        <name>Zn(2+)</name>
        <dbReference type="ChEBI" id="CHEBI:29105"/>
    </cofactor>
</comment>
<dbReference type="PRINTS" id="PR00786">
    <property type="entry name" value="NEPRILYSIN"/>
</dbReference>
<keyword evidence="6" id="KW-0862">Zinc</keyword>
<keyword evidence="4" id="KW-0479">Metal-binding</keyword>
<dbReference type="PANTHER" id="PTHR11733">
    <property type="entry name" value="ZINC METALLOPROTEASE FAMILY M13 NEPRILYSIN-RELATED"/>
    <property type="match status" value="1"/>
</dbReference>
<dbReference type="SUPFAM" id="SSF55486">
    <property type="entry name" value="Metalloproteases ('zincins'), catalytic domain"/>
    <property type="match status" value="1"/>
</dbReference>
<proteinExistence type="inferred from homology"/>
<dbReference type="GO" id="GO:0016485">
    <property type="term" value="P:protein processing"/>
    <property type="evidence" value="ECO:0007669"/>
    <property type="project" value="TreeGrafter"/>
</dbReference>
<accession>A0AAE9YB13</accession>
<evidence type="ECO:0000313" key="11">
    <source>
        <dbReference type="Proteomes" id="UP001216390"/>
    </source>
</evidence>
<dbReference type="InterPro" id="IPR008753">
    <property type="entry name" value="Peptidase_M13_N"/>
</dbReference>